<dbReference type="EMBL" id="JBBPDW010000020">
    <property type="protein sequence ID" value="KAK7543430.1"/>
    <property type="molecule type" value="Genomic_DNA"/>
</dbReference>
<keyword evidence="3" id="KW-1185">Reference proteome</keyword>
<dbReference type="Proteomes" id="UP001365128">
    <property type="component" value="Unassembled WGS sequence"/>
</dbReference>
<feature type="region of interest" description="Disordered" evidence="1">
    <location>
        <begin position="342"/>
        <end position="372"/>
    </location>
</feature>
<accession>A0ABR1M6U8</accession>
<feature type="region of interest" description="Disordered" evidence="1">
    <location>
        <begin position="48"/>
        <end position="70"/>
    </location>
</feature>
<protein>
    <submittedName>
        <fullName evidence="2">Uncharacterized protein</fullName>
    </submittedName>
</protein>
<sequence length="372" mass="41199">MAIRIIEGQPIQFVQKVTGESAYFVVRFVKKEAYSLLDQGSASEYVAGGSEDNAADEDSAHSGVGNATGKKGETEAAKFKVCCSALQLCEIRNLIATSLAKVTSSPATLVPDINNLRLASKTWNNTIIQECPEVKQLLFQLPKSTVGLPFFVWPESPHMPMSRGNLLLAERYRTSDGQYLAIHSRAVDFNTVFKHILFRFQSQVPGANPRVNDTVNIKLGHARGANSYWMTLSNQRAFPHIIPRIIDSDESKVEINVRNSHNSKFGRAICDQFVTQPPVYSIRVTFRAETHMLNGKKRRILEVIEPTGVRVWHVLQALLDILVPDGSATDLSDLYELPSVANEDEGLENLPPLPDDVDEDLHEPAVVSSDSC</sequence>
<organism evidence="2 3">
    <name type="scientific">Phyllosticta citricarpa</name>
    <dbReference type="NCBI Taxonomy" id="55181"/>
    <lineage>
        <taxon>Eukaryota</taxon>
        <taxon>Fungi</taxon>
        <taxon>Dikarya</taxon>
        <taxon>Ascomycota</taxon>
        <taxon>Pezizomycotina</taxon>
        <taxon>Dothideomycetes</taxon>
        <taxon>Dothideomycetes incertae sedis</taxon>
        <taxon>Botryosphaeriales</taxon>
        <taxon>Phyllostictaceae</taxon>
        <taxon>Phyllosticta</taxon>
    </lineage>
</organism>
<gene>
    <name evidence="2" type="ORF">IWX46DRAFT_641493</name>
</gene>
<reference evidence="2 3" key="1">
    <citation type="submission" date="2024-04" db="EMBL/GenBank/DDBJ databases">
        <title>Phyllosticta paracitricarpa is synonymous to the EU quarantine fungus P. citricarpa based on phylogenomic analyses.</title>
        <authorList>
            <consortium name="Lawrence Berkeley National Laboratory"/>
            <person name="Van Ingen-Buijs V.A."/>
            <person name="Van Westerhoven A.C."/>
            <person name="Haridas S."/>
            <person name="Skiadas P."/>
            <person name="Martin F."/>
            <person name="Groenewald J.Z."/>
            <person name="Crous P.W."/>
            <person name="Seidl M.F."/>
        </authorList>
    </citation>
    <scope>NUCLEOTIDE SEQUENCE [LARGE SCALE GENOMIC DNA]</scope>
    <source>
        <strain evidence="2 3">CBS 122670</strain>
    </source>
</reference>
<comment type="caution">
    <text evidence="2">The sequence shown here is derived from an EMBL/GenBank/DDBJ whole genome shotgun (WGS) entry which is preliminary data.</text>
</comment>
<evidence type="ECO:0000313" key="3">
    <source>
        <dbReference type="Proteomes" id="UP001365128"/>
    </source>
</evidence>
<evidence type="ECO:0000313" key="2">
    <source>
        <dbReference type="EMBL" id="KAK7543430.1"/>
    </source>
</evidence>
<evidence type="ECO:0000256" key="1">
    <source>
        <dbReference type="SAM" id="MobiDB-lite"/>
    </source>
</evidence>
<proteinExistence type="predicted"/>
<name>A0ABR1M6U8_9PEZI</name>